<evidence type="ECO:0000313" key="1">
    <source>
        <dbReference type="EMBL" id="GMN36230.1"/>
    </source>
</evidence>
<dbReference type="PANTHER" id="PTHR37245">
    <property type="entry name" value="PAMP-INDUCED SECRETED PEPTIDE 1"/>
    <property type="match status" value="1"/>
</dbReference>
<dbReference type="AlphaFoldDB" id="A0AA87ZMX5"/>
<dbReference type="InterPro" id="IPR040273">
    <property type="entry name" value="PIP1"/>
</dbReference>
<sequence>MVSLAIILMSDSITGVEGTRVLHLHMMEYKDFGHANHLETYSSSAYERAKQTMVTWLQSLASGPSPRGPGH</sequence>
<keyword evidence="2" id="KW-1185">Reference proteome</keyword>
<proteinExistence type="predicted"/>
<dbReference type="EMBL" id="BTGU01000006">
    <property type="protein sequence ID" value="GMN36230.1"/>
    <property type="molecule type" value="Genomic_DNA"/>
</dbReference>
<evidence type="ECO:0000313" key="2">
    <source>
        <dbReference type="Proteomes" id="UP001187192"/>
    </source>
</evidence>
<comment type="caution">
    <text evidence="1">The sequence shown here is derived from an EMBL/GenBank/DDBJ whole genome shotgun (WGS) entry which is preliminary data.</text>
</comment>
<accession>A0AA87ZMX5</accession>
<dbReference type="GO" id="GO:0006952">
    <property type="term" value="P:defense response"/>
    <property type="evidence" value="ECO:0007669"/>
    <property type="project" value="InterPro"/>
</dbReference>
<name>A0AA87ZMX5_FICCA</name>
<organism evidence="1 2">
    <name type="scientific">Ficus carica</name>
    <name type="common">Common fig</name>
    <dbReference type="NCBI Taxonomy" id="3494"/>
    <lineage>
        <taxon>Eukaryota</taxon>
        <taxon>Viridiplantae</taxon>
        <taxon>Streptophyta</taxon>
        <taxon>Embryophyta</taxon>
        <taxon>Tracheophyta</taxon>
        <taxon>Spermatophyta</taxon>
        <taxon>Magnoliopsida</taxon>
        <taxon>eudicotyledons</taxon>
        <taxon>Gunneridae</taxon>
        <taxon>Pentapetalae</taxon>
        <taxon>rosids</taxon>
        <taxon>fabids</taxon>
        <taxon>Rosales</taxon>
        <taxon>Moraceae</taxon>
        <taxon>Ficeae</taxon>
        <taxon>Ficus</taxon>
    </lineage>
</organism>
<protein>
    <submittedName>
        <fullName evidence="1">Uncharacterized protein</fullName>
    </submittedName>
</protein>
<gene>
    <name evidence="1" type="ORF">TIFTF001_005845</name>
</gene>
<dbReference type="PANTHER" id="PTHR37245:SF4">
    <property type="entry name" value="PAMP-INDUCED SECRETED PEPTIDE 1"/>
    <property type="match status" value="1"/>
</dbReference>
<reference evidence="1" key="1">
    <citation type="submission" date="2023-07" db="EMBL/GenBank/DDBJ databases">
        <title>draft genome sequence of fig (Ficus carica).</title>
        <authorList>
            <person name="Takahashi T."/>
            <person name="Nishimura K."/>
        </authorList>
    </citation>
    <scope>NUCLEOTIDE SEQUENCE</scope>
</reference>
<dbReference type="Proteomes" id="UP001187192">
    <property type="component" value="Unassembled WGS sequence"/>
</dbReference>